<dbReference type="Pfam" id="PF05225">
    <property type="entry name" value="HTH_psq"/>
    <property type="match status" value="1"/>
</dbReference>
<name>A0A8S3W813_PARAO</name>
<sequence length="129" mass="15151">MQRAAELVTNGNKSLRQVCRDYEISKTSLIRFMERLKENPEKPRFGYGAPRLVFSKYQETSLSEYLLTLAQIFHGLGPKDVRRLAYECAFKYELKIAETWHSNIMAGKDWLTRFFGKKQSSFHQKTRGH</sequence>
<comment type="caution">
    <text evidence="2">The sequence shown here is derived from an EMBL/GenBank/DDBJ whole genome shotgun (WGS) entry which is preliminary data.</text>
</comment>
<organism evidence="2 3">
    <name type="scientific">Parnassius apollo</name>
    <name type="common">Apollo butterfly</name>
    <name type="synonym">Papilio apollo</name>
    <dbReference type="NCBI Taxonomy" id="110799"/>
    <lineage>
        <taxon>Eukaryota</taxon>
        <taxon>Metazoa</taxon>
        <taxon>Ecdysozoa</taxon>
        <taxon>Arthropoda</taxon>
        <taxon>Hexapoda</taxon>
        <taxon>Insecta</taxon>
        <taxon>Pterygota</taxon>
        <taxon>Neoptera</taxon>
        <taxon>Endopterygota</taxon>
        <taxon>Lepidoptera</taxon>
        <taxon>Glossata</taxon>
        <taxon>Ditrysia</taxon>
        <taxon>Papilionoidea</taxon>
        <taxon>Papilionidae</taxon>
        <taxon>Parnassiinae</taxon>
        <taxon>Parnassini</taxon>
        <taxon>Parnassius</taxon>
        <taxon>Parnassius</taxon>
    </lineage>
</organism>
<dbReference type="InterPro" id="IPR007889">
    <property type="entry name" value="HTH_Psq"/>
</dbReference>
<feature type="domain" description="HTH psq-type" evidence="1">
    <location>
        <begin position="1"/>
        <end position="35"/>
    </location>
</feature>
<dbReference type="OrthoDB" id="4327074at2759"/>
<evidence type="ECO:0000259" key="1">
    <source>
        <dbReference type="Pfam" id="PF05225"/>
    </source>
</evidence>
<accession>A0A8S3W813</accession>
<keyword evidence="3" id="KW-1185">Reference proteome</keyword>
<dbReference type="AlphaFoldDB" id="A0A8S3W813"/>
<evidence type="ECO:0000313" key="2">
    <source>
        <dbReference type="EMBL" id="CAG4945976.1"/>
    </source>
</evidence>
<protein>
    <submittedName>
        <fullName evidence="2">(apollo) hypothetical protein</fullName>
    </submittedName>
</protein>
<proteinExistence type="predicted"/>
<dbReference type="GO" id="GO:0003677">
    <property type="term" value="F:DNA binding"/>
    <property type="evidence" value="ECO:0007669"/>
    <property type="project" value="InterPro"/>
</dbReference>
<evidence type="ECO:0000313" key="3">
    <source>
        <dbReference type="Proteomes" id="UP000691718"/>
    </source>
</evidence>
<dbReference type="Proteomes" id="UP000691718">
    <property type="component" value="Unassembled WGS sequence"/>
</dbReference>
<gene>
    <name evidence="2" type="ORF">PAPOLLO_LOCUS3222</name>
</gene>
<dbReference type="EMBL" id="CAJQZP010000209">
    <property type="protein sequence ID" value="CAG4945976.1"/>
    <property type="molecule type" value="Genomic_DNA"/>
</dbReference>
<reference evidence="2" key="1">
    <citation type="submission" date="2021-04" db="EMBL/GenBank/DDBJ databases">
        <authorList>
            <person name="Tunstrom K."/>
        </authorList>
    </citation>
    <scope>NUCLEOTIDE SEQUENCE</scope>
</reference>